<feature type="binding site" evidence="9">
    <location>
        <position position="384"/>
    </location>
    <ligand>
        <name>(2R)-2-phosphoglycerate</name>
        <dbReference type="ChEBI" id="CHEBI:58289"/>
    </ligand>
</feature>
<dbReference type="InterPro" id="IPR020809">
    <property type="entry name" value="Enolase_CS"/>
</dbReference>
<evidence type="ECO:0000256" key="8">
    <source>
        <dbReference type="ARBA" id="ARBA00023239"/>
    </source>
</evidence>
<feature type="binding site" evidence="9">
    <location>
        <position position="406"/>
    </location>
    <ligand>
        <name>(2R)-2-phosphoglycerate</name>
        <dbReference type="ChEBI" id="CHEBI:58289"/>
    </ligand>
</feature>
<feature type="binding site" evidence="9">
    <location>
        <position position="355"/>
    </location>
    <ligand>
        <name>(2R)-2-phosphoglycerate</name>
        <dbReference type="ChEBI" id="CHEBI:58289"/>
    </ligand>
</feature>
<comment type="function">
    <text evidence="9">Catalyzes the reversible conversion of 2-phosphoglycerate (2-PG) into phosphoenolpyruvate (PEP). It is essential for the degradation of carbohydrates via glycolysis.</text>
</comment>
<feature type="binding site" evidence="11">
    <location>
        <position position="177"/>
    </location>
    <ligand>
        <name>substrate</name>
    </ligand>
</feature>
<dbReference type="GO" id="GO:0006096">
    <property type="term" value="P:glycolytic process"/>
    <property type="evidence" value="ECO:0007669"/>
    <property type="project" value="UniProtKB-UniRule"/>
</dbReference>
<sequence length="432" mass="47806">MSKIKNIIAREIKDSRGNPTVEAVLETEKGEYVDSVPSGASTGKNEALELRDADGKGVTLAIKNVNEIIAPKLKGKNPENQAEIDKIMIGLDGTENKSKLGANAILAVSIAVCRAGAGSKKIPLYRHIALLRGGDSRRSNPEKYEIASHSLAMTMPKAMFNVLNGGRHSTNGLDIQEFMVVPQKKTFAENLAACNKIFINLQQNIEKNFGKEHLQFGDEGGFAPPVATTEQALFLLKNAAEGELDVKFSLDCAASEFYKNDRYNLEGREMSRTELLEFYVDLVKKFPIILIEDPYAEEDWNGFESIMRHRLTDQSVSPNAGREKIIIVGDDLTTTNIKRIKEAHNKNACNGVILKLNQIGTVSETFEACNLAKSFRWKTIVSHRSGETMDNFIADLAVGLSTDFIKAGSPAKPERMVKYSRLLEIEQELLKK</sequence>
<evidence type="ECO:0000259" key="14">
    <source>
        <dbReference type="SMART" id="SM01193"/>
    </source>
</evidence>
<comment type="cofactor">
    <cofactor evidence="9">
        <name>Mg(2+)</name>
        <dbReference type="ChEBI" id="CHEBI:18420"/>
    </cofactor>
    <text evidence="9">Binds a second Mg(2+) ion via substrate during catalysis.</text>
</comment>
<keyword evidence="9 12" id="KW-0479">Metal-binding</keyword>
<evidence type="ECO:0000256" key="7">
    <source>
        <dbReference type="ARBA" id="ARBA00023152"/>
    </source>
</evidence>
<evidence type="ECO:0000256" key="3">
    <source>
        <dbReference type="ARBA" id="ARBA00012058"/>
    </source>
</evidence>
<dbReference type="PANTHER" id="PTHR11902:SF1">
    <property type="entry name" value="ENOLASE"/>
    <property type="match status" value="1"/>
</dbReference>
<dbReference type="SFLD" id="SFLDG00178">
    <property type="entry name" value="enolase"/>
    <property type="match status" value="1"/>
</dbReference>
<dbReference type="Proteomes" id="UP000178650">
    <property type="component" value="Unassembled WGS sequence"/>
</dbReference>
<dbReference type="Pfam" id="PF03952">
    <property type="entry name" value="Enolase_N"/>
    <property type="match status" value="1"/>
</dbReference>
<feature type="active site" description="Proton acceptor" evidence="9 10">
    <location>
        <position position="355"/>
    </location>
</feature>
<feature type="binding site" evidence="9">
    <location>
        <position position="176"/>
    </location>
    <ligand>
        <name>(2R)-2-phosphoglycerate</name>
        <dbReference type="ChEBI" id="CHEBI:58289"/>
    </ligand>
</feature>
<evidence type="ECO:0000256" key="5">
    <source>
        <dbReference type="ARBA" id="ARBA00022525"/>
    </source>
</evidence>
<reference evidence="15 16" key="1">
    <citation type="journal article" date="2016" name="Nat. Commun.">
        <title>Thousands of microbial genomes shed light on interconnected biogeochemical processes in an aquifer system.</title>
        <authorList>
            <person name="Anantharaman K."/>
            <person name="Brown C.T."/>
            <person name="Hug L.A."/>
            <person name="Sharon I."/>
            <person name="Castelle C.J."/>
            <person name="Probst A.J."/>
            <person name="Thomas B.C."/>
            <person name="Singh A."/>
            <person name="Wilkins M.J."/>
            <person name="Karaoz U."/>
            <person name="Brodie E.L."/>
            <person name="Williams K.H."/>
            <person name="Hubbard S.S."/>
            <person name="Banfield J.F."/>
        </authorList>
    </citation>
    <scope>NUCLEOTIDE SEQUENCE [LARGE SCALE GENOMIC DNA]</scope>
</reference>
<feature type="binding site" evidence="11">
    <location>
        <position position="168"/>
    </location>
    <ligand>
        <name>substrate</name>
    </ligand>
</feature>
<dbReference type="InterPro" id="IPR020811">
    <property type="entry name" value="Enolase_N"/>
</dbReference>
<dbReference type="Pfam" id="PF00113">
    <property type="entry name" value="Enolase_C"/>
    <property type="match status" value="1"/>
</dbReference>
<feature type="domain" description="Enolase N-terminal" evidence="14">
    <location>
        <begin position="4"/>
        <end position="128"/>
    </location>
</feature>
<feature type="binding site" evidence="9">
    <location>
        <position position="385"/>
    </location>
    <ligand>
        <name>(2R)-2-phosphoglycerate</name>
        <dbReference type="ChEBI" id="CHEBI:58289"/>
    </ligand>
</feature>
<comment type="caution">
    <text evidence="15">The sequence shown here is derived from an EMBL/GenBank/DDBJ whole genome shotgun (WGS) entry which is preliminary data.</text>
</comment>
<dbReference type="InterPro" id="IPR000941">
    <property type="entry name" value="Enolase"/>
</dbReference>
<comment type="similarity">
    <text evidence="2 9">Belongs to the enolase family.</text>
</comment>
<keyword evidence="9" id="KW-0963">Cytoplasm</keyword>
<comment type="subcellular location">
    <subcellularLocation>
        <location evidence="9">Cytoplasm</location>
    </subcellularLocation>
    <subcellularLocation>
        <location evidence="9">Secreted</location>
    </subcellularLocation>
    <subcellularLocation>
        <location evidence="9">Cell surface</location>
    </subcellularLocation>
    <text evidence="9">Fractions of enolase are present in both the cytoplasm and on the cell surface.</text>
</comment>
<feature type="binding site" evidence="11">
    <location>
        <position position="292"/>
    </location>
    <ligand>
        <name>substrate</name>
    </ligand>
</feature>
<evidence type="ECO:0000313" key="16">
    <source>
        <dbReference type="Proteomes" id="UP000178650"/>
    </source>
</evidence>
<gene>
    <name evidence="9" type="primary">eno</name>
    <name evidence="15" type="ORF">A2358_00485</name>
</gene>
<keyword evidence="6 9" id="KW-0460">Magnesium</keyword>
<dbReference type="PANTHER" id="PTHR11902">
    <property type="entry name" value="ENOLASE"/>
    <property type="match status" value="1"/>
</dbReference>
<keyword evidence="5 9" id="KW-0964">Secreted</keyword>
<feature type="active site" description="Proton donor" evidence="9 10">
    <location>
        <position position="219"/>
    </location>
</feature>
<dbReference type="PRINTS" id="PR00148">
    <property type="entry name" value="ENOLASE"/>
</dbReference>
<dbReference type="AlphaFoldDB" id="A0A1G2IX56"/>
<feature type="domain" description="Enolase C-terminal TIM barrel" evidence="13">
    <location>
        <begin position="152"/>
        <end position="432"/>
    </location>
</feature>
<dbReference type="CDD" id="cd03313">
    <property type="entry name" value="enolase"/>
    <property type="match status" value="1"/>
</dbReference>
<dbReference type="Gene3D" id="3.30.390.10">
    <property type="entry name" value="Enolase-like, N-terminal domain"/>
    <property type="match status" value="1"/>
</dbReference>
<evidence type="ECO:0000256" key="6">
    <source>
        <dbReference type="ARBA" id="ARBA00022842"/>
    </source>
</evidence>
<evidence type="ECO:0000256" key="1">
    <source>
        <dbReference type="ARBA" id="ARBA00005031"/>
    </source>
</evidence>
<comment type="catalytic activity">
    <reaction evidence="9">
        <text>(2R)-2-phosphoglycerate = phosphoenolpyruvate + H2O</text>
        <dbReference type="Rhea" id="RHEA:10164"/>
        <dbReference type="ChEBI" id="CHEBI:15377"/>
        <dbReference type="ChEBI" id="CHEBI:58289"/>
        <dbReference type="ChEBI" id="CHEBI:58702"/>
        <dbReference type="EC" id="4.2.1.11"/>
    </reaction>
</comment>
<comment type="pathway">
    <text evidence="1 9">Carbohydrate degradation; glycolysis; pyruvate from D-glyceraldehyde 3-phosphate: step 4/5.</text>
</comment>
<dbReference type="GO" id="GO:0009986">
    <property type="term" value="C:cell surface"/>
    <property type="evidence" value="ECO:0007669"/>
    <property type="project" value="UniProtKB-SubCell"/>
</dbReference>
<evidence type="ECO:0000256" key="10">
    <source>
        <dbReference type="PIRSR" id="PIRSR001400-1"/>
    </source>
</evidence>
<keyword evidence="15" id="KW-0670">Pyruvate</keyword>
<proteinExistence type="inferred from homology"/>
<evidence type="ECO:0000256" key="11">
    <source>
        <dbReference type="PIRSR" id="PIRSR001400-2"/>
    </source>
</evidence>
<dbReference type="InterPro" id="IPR036849">
    <property type="entry name" value="Enolase-like_C_sf"/>
</dbReference>
<evidence type="ECO:0000256" key="12">
    <source>
        <dbReference type="PIRSR" id="PIRSR001400-3"/>
    </source>
</evidence>
<evidence type="ECO:0000256" key="2">
    <source>
        <dbReference type="ARBA" id="ARBA00009604"/>
    </source>
</evidence>
<keyword evidence="8 9" id="KW-0456">Lyase</keyword>
<dbReference type="GO" id="GO:0000015">
    <property type="term" value="C:phosphopyruvate hydratase complex"/>
    <property type="evidence" value="ECO:0007669"/>
    <property type="project" value="InterPro"/>
</dbReference>
<evidence type="ECO:0000256" key="9">
    <source>
        <dbReference type="HAMAP-Rule" id="MF_00318"/>
    </source>
</evidence>
<dbReference type="SUPFAM" id="SSF51604">
    <property type="entry name" value="Enolase C-terminal domain-like"/>
    <property type="match status" value="1"/>
</dbReference>
<feature type="binding site" evidence="11">
    <location>
        <position position="406"/>
    </location>
    <ligand>
        <name>substrate</name>
    </ligand>
</feature>
<dbReference type="GO" id="GO:0005576">
    <property type="term" value="C:extracellular region"/>
    <property type="evidence" value="ECO:0007669"/>
    <property type="project" value="UniProtKB-SubCell"/>
</dbReference>
<dbReference type="UniPathway" id="UPA00109">
    <property type="reaction ID" value="UER00187"/>
</dbReference>
<feature type="binding site" evidence="11">
    <location>
        <begin position="382"/>
        <end position="385"/>
    </location>
    <ligand>
        <name>substrate</name>
    </ligand>
</feature>
<organism evidence="15 16">
    <name type="scientific">Candidatus Staskawiczbacteria bacterium RIFOXYB1_FULL_37_44</name>
    <dbReference type="NCBI Taxonomy" id="1802223"/>
    <lineage>
        <taxon>Bacteria</taxon>
        <taxon>Candidatus Staskawicziibacteriota</taxon>
    </lineage>
</organism>
<dbReference type="GO" id="GO:0004634">
    <property type="term" value="F:phosphopyruvate hydratase activity"/>
    <property type="evidence" value="ECO:0007669"/>
    <property type="project" value="UniProtKB-UniRule"/>
</dbReference>
<feature type="binding site" evidence="11">
    <location>
        <position position="330"/>
    </location>
    <ligand>
        <name>substrate</name>
    </ligand>
</feature>
<feature type="binding site" evidence="9 12">
    <location>
        <position position="330"/>
    </location>
    <ligand>
        <name>Mg(2+)</name>
        <dbReference type="ChEBI" id="CHEBI:18420"/>
    </ligand>
</feature>
<accession>A0A1G2IX56</accession>
<dbReference type="SFLD" id="SFLDS00001">
    <property type="entry name" value="Enolase"/>
    <property type="match status" value="1"/>
</dbReference>
<dbReference type="EMBL" id="MHPJ01000004">
    <property type="protein sequence ID" value="OGZ79425.1"/>
    <property type="molecule type" value="Genomic_DNA"/>
</dbReference>
<dbReference type="STRING" id="1802223.A2358_00485"/>
<comment type="cofactor">
    <cofactor evidence="12">
        <name>Mg(2+)</name>
        <dbReference type="ChEBI" id="CHEBI:18420"/>
    </cofactor>
    <text evidence="12">Mg(2+) is required for catalysis and for stabilizing the dimer.</text>
</comment>
<dbReference type="GO" id="GO:0000287">
    <property type="term" value="F:magnesium ion binding"/>
    <property type="evidence" value="ECO:0007669"/>
    <property type="project" value="UniProtKB-UniRule"/>
</dbReference>
<dbReference type="SFLD" id="SFLDF00002">
    <property type="entry name" value="enolase"/>
    <property type="match status" value="1"/>
</dbReference>
<dbReference type="SMART" id="SM01192">
    <property type="entry name" value="Enolase_C"/>
    <property type="match status" value="1"/>
</dbReference>
<feature type="binding site" evidence="12">
    <location>
        <position position="281"/>
    </location>
    <ligand>
        <name>Mg(2+)</name>
        <dbReference type="ChEBI" id="CHEBI:18420"/>
    </ligand>
</feature>
<dbReference type="InterPro" id="IPR020810">
    <property type="entry name" value="Enolase_C"/>
</dbReference>
<dbReference type="PIRSF" id="PIRSF001400">
    <property type="entry name" value="Enolase"/>
    <property type="match status" value="1"/>
</dbReference>
<dbReference type="SUPFAM" id="SSF54826">
    <property type="entry name" value="Enolase N-terminal domain-like"/>
    <property type="match status" value="1"/>
</dbReference>
<dbReference type="PROSITE" id="PS00164">
    <property type="entry name" value="ENOLASE"/>
    <property type="match status" value="1"/>
</dbReference>
<feature type="binding site" evidence="9 12">
    <location>
        <position position="292"/>
    </location>
    <ligand>
        <name>Mg(2+)</name>
        <dbReference type="ChEBI" id="CHEBI:18420"/>
    </ligand>
</feature>
<evidence type="ECO:0000313" key="15">
    <source>
        <dbReference type="EMBL" id="OGZ79425.1"/>
    </source>
</evidence>
<dbReference type="SMART" id="SM01193">
    <property type="entry name" value="Enolase_N"/>
    <property type="match status" value="1"/>
</dbReference>
<name>A0A1G2IX56_9BACT</name>
<dbReference type="Gene3D" id="3.20.20.120">
    <property type="entry name" value="Enolase-like C-terminal domain"/>
    <property type="match status" value="1"/>
</dbReference>
<evidence type="ECO:0000256" key="4">
    <source>
        <dbReference type="ARBA" id="ARBA00017068"/>
    </source>
</evidence>
<keyword evidence="7 9" id="KW-0324">Glycolysis</keyword>
<dbReference type="EC" id="4.2.1.11" evidence="3 9"/>
<evidence type="ECO:0000259" key="13">
    <source>
        <dbReference type="SMART" id="SM01192"/>
    </source>
</evidence>
<dbReference type="InterPro" id="IPR029017">
    <property type="entry name" value="Enolase-like_N"/>
</dbReference>
<protein>
    <recommendedName>
        <fullName evidence="4 9">Enolase</fullName>
        <ecNumber evidence="3 9">4.2.1.11</ecNumber>
    </recommendedName>
    <alternativeName>
        <fullName evidence="9">2-phospho-D-glycerate hydro-lyase</fullName>
    </alternativeName>
    <alternativeName>
        <fullName evidence="9">2-phosphoglycerate dehydratase</fullName>
    </alternativeName>
</protein>
<feature type="binding site" evidence="9">
    <location>
        <position position="251"/>
    </location>
    <ligand>
        <name>Mg(2+)</name>
        <dbReference type="ChEBI" id="CHEBI:18420"/>
    </ligand>
</feature>
<dbReference type="HAMAP" id="MF_00318">
    <property type="entry name" value="Enolase"/>
    <property type="match status" value="1"/>
</dbReference>